<organism evidence="2 3">
    <name type="scientific">Nonomuraea insulae</name>
    <dbReference type="NCBI Taxonomy" id="1616787"/>
    <lineage>
        <taxon>Bacteria</taxon>
        <taxon>Bacillati</taxon>
        <taxon>Actinomycetota</taxon>
        <taxon>Actinomycetes</taxon>
        <taxon>Streptosporangiales</taxon>
        <taxon>Streptosporangiaceae</taxon>
        <taxon>Nonomuraea</taxon>
    </lineage>
</organism>
<feature type="region of interest" description="Disordered" evidence="1">
    <location>
        <begin position="51"/>
        <end position="100"/>
    </location>
</feature>
<proteinExistence type="predicted"/>
<reference evidence="3" key="1">
    <citation type="journal article" date="2019" name="Int. J. Syst. Evol. Microbiol.">
        <title>The Global Catalogue of Microorganisms (GCM) 10K type strain sequencing project: providing services to taxonomists for standard genome sequencing and annotation.</title>
        <authorList>
            <consortium name="The Broad Institute Genomics Platform"/>
            <consortium name="The Broad Institute Genome Sequencing Center for Infectious Disease"/>
            <person name="Wu L."/>
            <person name="Ma J."/>
        </authorList>
    </citation>
    <scope>NUCLEOTIDE SEQUENCE [LARGE SCALE GENOMIC DNA]</scope>
    <source>
        <strain evidence="3">CCUG 53903</strain>
    </source>
</reference>
<gene>
    <name evidence="2" type="ORF">ACFPZ3_53055</name>
</gene>
<protein>
    <submittedName>
        <fullName evidence="2">Uncharacterized protein</fullName>
    </submittedName>
</protein>
<sequence length="100" mass="10495">MSVLSDLDRIRANGVAMVSAAGSASTGAFYARTAKVVAERTGCPYVEFRATTSPSSPIPSPSRRRSATPFGKSSMVMGQAGRGAGRTMTAQPWRPARSSR</sequence>
<keyword evidence="3" id="KW-1185">Reference proteome</keyword>
<evidence type="ECO:0000256" key="1">
    <source>
        <dbReference type="SAM" id="MobiDB-lite"/>
    </source>
</evidence>
<accession>A0ABW1D3L8</accession>
<dbReference type="EMBL" id="JBHSPA010000084">
    <property type="protein sequence ID" value="MFC5832640.1"/>
    <property type="molecule type" value="Genomic_DNA"/>
</dbReference>
<evidence type="ECO:0000313" key="3">
    <source>
        <dbReference type="Proteomes" id="UP001596058"/>
    </source>
</evidence>
<dbReference type="Proteomes" id="UP001596058">
    <property type="component" value="Unassembled WGS sequence"/>
</dbReference>
<comment type="caution">
    <text evidence="2">The sequence shown here is derived from an EMBL/GenBank/DDBJ whole genome shotgun (WGS) entry which is preliminary data.</text>
</comment>
<evidence type="ECO:0000313" key="2">
    <source>
        <dbReference type="EMBL" id="MFC5832640.1"/>
    </source>
</evidence>
<dbReference type="RefSeq" id="WP_379522076.1">
    <property type="nucleotide sequence ID" value="NZ_JBHSPA010000084.1"/>
</dbReference>
<name>A0ABW1D3L8_9ACTN</name>